<gene>
    <name evidence="2" type="ORF">JJB79_16665</name>
</gene>
<feature type="compositionally biased region" description="Polar residues" evidence="1">
    <location>
        <begin position="162"/>
        <end position="177"/>
    </location>
</feature>
<dbReference type="Proteomes" id="UP000809137">
    <property type="component" value="Unassembled WGS sequence"/>
</dbReference>
<sequence length="295" mass="32582">MKIVAKNADHGNTFPSLCSDNKQNPVRITGYDFTHVIELSPLPKSLTRVLKFACNLACSTSRFEIIKSLSTLAEEAGVSVSTVQRAYRLAVKLGILTHEEQRCKNNHKWSKPSKYTFTSKALAFVQASLAELKAANLQPAGRQSLVRRIVADTFSKLNFTLATPSQNEQATPGQNDQQEVRDLSRTRETQYSESAISESKEIAPEPPAPEKKFGIYQESLQSLAAGSAAADKERRAEAYQRNGQLMHKVYGYIKSTFKPKAAAGRKPESRRQTGDFAGDGLKHDNYAIPEGFRGA</sequence>
<feature type="region of interest" description="Disordered" evidence="1">
    <location>
        <begin position="162"/>
        <end position="211"/>
    </location>
</feature>
<feature type="compositionally biased region" description="Basic and acidic residues" evidence="1">
    <location>
        <begin position="178"/>
        <end position="190"/>
    </location>
</feature>
<feature type="compositionally biased region" description="Basic and acidic residues" evidence="1">
    <location>
        <begin position="198"/>
        <end position="211"/>
    </location>
</feature>
<keyword evidence="3" id="KW-1185">Reference proteome</keyword>
<evidence type="ECO:0000313" key="2">
    <source>
        <dbReference type="EMBL" id="MBM0749023.1"/>
    </source>
</evidence>
<reference evidence="2 3" key="1">
    <citation type="submission" date="2021-01" db="EMBL/GenBank/DDBJ databases">
        <title>Complete genome sequence of Pantoea eucrina OB49, a heavy metal tolerant bacterium with PGPR potential isolated from wheat in Algeria.</title>
        <authorList>
            <person name="Lekired A."/>
            <person name="Ouzari I.H."/>
        </authorList>
    </citation>
    <scope>NUCLEOTIDE SEQUENCE [LARGE SCALE GENOMIC DNA]</scope>
    <source>
        <strain evidence="2 3">OB49</strain>
    </source>
</reference>
<evidence type="ECO:0000313" key="3">
    <source>
        <dbReference type="Proteomes" id="UP000809137"/>
    </source>
</evidence>
<organism evidence="2 3">
    <name type="scientific">Pantoea eucrina</name>
    <dbReference type="NCBI Taxonomy" id="472693"/>
    <lineage>
        <taxon>Bacteria</taxon>
        <taxon>Pseudomonadati</taxon>
        <taxon>Pseudomonadota</taxon>
        <taxon>Gammaproteobacteria</taxon>
        <taxon>Enterobacterales</taxon>
        <taxon>Erwiniaceae</taxon>
        <taxon>Pantoea</taxon>
    </lineage>
</organism>
<evidence type="ECO:0008006" key="4">
    <source>
        <dbReference type="Google" id="ProtNLM"/>
    </source>
</evidence>
<protein>
    <recommendedName>
        <fullName evidence="4">Helix-turn-helix domain-containing protein</fullName>
    </recommendedName>
</protein>
<dbReference type="EMBL" id="JAFCXS010000015">
    <property type="protein sequence ID" value="MBM0749023.1"/>
    <property type="molecule type" value="Genomic_DNA"/>
</dbReference>
<name>A0ABS1Z9M7_9GAMM</name>
<evidence type="ECO:0000256" key="1">
    <source>
        <dbReference type="SAM" id="MobiDB-lite"/>
    </source>
</evidence>
<accession>A0ABS1Z9M7</accession>
<proteinExistence type="predicted"/>
<comment type="caution">
    <text evidence="2">The sequence shown here is derived from an EMBL/GenBank/DDBJ whole genome shotgun (WGS) entry which is preliminary data.</text>
</comment>
<dbReference type="RefSeq" id="WP_040113230.1">
    <property type="nucleotide sequence ID" value="NZ_JAFCXS010000015.1"/>
</dbReference>
<feature type="region of interest" description="Disordered" evidence="1">
    <location>
        <begin position="258"/>
        <end position="295"/>
    </location>
</feature>